<gene>
    <name evidence="2" type="ORF">C8D97_102395</name>
</gene>
<keyword evidence="3" id="KW-1185">Reference proteome</keyword>
<protein>
    <recommendedName>
        <fullName evidence="1">CASTOR ACT domain-containing protein</fullName>
    </recommendedName>
</protein>
<feature type="domain" description="CASTOR ACT" evidence="1">
    <location>
        <begin position="60"/>
        <end position="122"/>
    </location>
</feature>
<dbReference type="InterPro" id="IPR051719">
    <property type="entry name" value="CASTOR_mTORC1"/>
</dbReference>
<dbReference type="RefSeq" id="WP_109762178.1">
    <property type="nucleotide sequence ID" value="NZ_QGGU01000002.1"/>
</dbReference>
<dbReference type="SUPFAM" id="SSF55021">
    <property type="entry name" value="ACT-like"/>
    <property type="match status" value="1"/>
</dbReference>
<dbReference type="InterPro" id="IPR027795">
    <property type="entry name" value="CASTOR_ACT_dom"/>
</dbReference>
<dbReference type="InterPro" id="IPR016540">
    <property type="entry name" value="UCP008459"/>
</dbReference>
<dbReference type="PANTHER" id="PTHR31131">
    <property type="entry name" value="CHROMOSOME 1, WHOLE GENOME SHOTGUN SEQUENCE"/>
    <property type="match status" value="1"/>
</dbReference>
<dbReference type="InterPro" id="IPR045865">
    <property type="entry name" value="ACT-like_dom_sf"/>
</dbReference>
<dbReference type="PANTHER" id="PTHR31131:SF6">
    <property type="entry name" value="CASTOR ACT DOMAIN-CONTAINING PROTEIN"/>
    <property type="match status" value="1"/>
</dbReference>
<reference evidence="2 3" key="1">
    <citation type="submission" date="2018-05" db="EMBL/GenBank/DDBJ databases">
        <title>Genomic Encyclopedia of Type Strains, Phase IV (KMG-IV): sequencing the most valuable type-strain genomes for metagenomic binning, comparative biology and taxonomic classification.</title>
        <authorList>
            <person name="Goeker M."/>
        </authorList>
    </citation>
    <scope>NUCLEOTIDE SEQUENCE [LARGE SCALE GENOMIC DNA]</scope>
    <source>
        <strain evidence="2 3">DSM 25350</strain>
    </source>
</reference>
<evidence type="ECO:0000313" key="2">
    <source>
        <dbReference type="EMBL" id="PWK54003.1"/>
    </source>
</evidence>
<dbReference type="Pfam" id="PF13840">
    <property type="entry name" value="ACT_7"/>
    <property type="match status" value="1"/>
</dbReference>
<dbReference type="Gene3D" id="3.30.2130.10">
    <property type="entry name" value="VC0802-like"/>
    <property type="match status" value="1"/>
</dbReference>
<dbReference type="PIRSF" id="PIRSF008459">
    <property type="entry name" value="UCP008459"/>
    <property type="match status" value="1"/>
</dbReference>
<sequence length="135" mass="15190">MTTTDTFSLLHDQTEMTIAKLSSPVTLPSKARHLYSLSVSHDELSIVAPTQWLKDKPVIEAQHHWQAIKIDETLDFSMVGVLANMAQQLAQANISIFVVSTFNTDYLLVQNKHIGKTLMTLRQQGHNIRSVNSFD</sequence>
<accession>A0A316G020</accession>
<proteinExistence type="predicted"/>
<evidence type="ECO:0000313" key="3">
    <source>
        <dbReference type="Proteomes" id="UP000245790"/>
    </source>
</evidence>
<dbReference type="EMBL" id="QGGU01000002">
    <property type="protein sequence ID" value="PWK54003.1"/>
    <property type="molecule type" value="Genomic_DNA"/>
</dbReference>
<dbReference type="Proteomes" id="UP000245790">
    <property type="component" value="Unassembled WGS sequence"/>
</dbReference>
<dbReference type="OrthoDB" id="5615858at2"/>
<organism evidence="2 3">
    <name type="scientific">Pleionea mediterranea</name>
    <dbReference type="NCBI Taxonomy" id="523701"/>
    <lineage>
        <taxon>Bacteria</taxon>
        <taxon>Pseudomonadati</taxon>
        <taxon>Pseudomonadota</taxon>
        <taxon>Gammaproteobacteria</taxon>
        <taxon>Oceanospirillales</taxon>
        <taxon>Pleioneaceae</taxon>
        <taxon>Pleionea</taxon>
    </lineage>
</organism>
<comment type="caution">
    <text evidence="2">The sequence shown here is derived from an EMBL/GenBank/DDBJ whole genome shotgun (WGS) entry which is preliminary data.</text>
</comment>
<evidence type="ECO:0000259" key="1">
    <source>
        <dbReference type="Pfam" id="PF13840"/>
    </source>
</evidence>
<dbReference type="AlphaFoldDB" id="A0A316G020"/>
<name>A0A316G020_9GAMM</name>